<dbReference type="SUPFAM" id="SSF52047">
    <property type="entry name" value="RNI-like"/>
    <property type="match status" value="1"/>
</dbReference>
<evidence type="ECO:0000313" key="2">
    <source>
        <dbReference type="Proteomes" id="UP001497453"/>
    </source>
</evidence>
<gene>
    <name evidence="1" type="ORF">GFSPODELE1_LOCUS4845</name>
</gene>
<sequence length="399" mass="45340">MEVSERAHTPYLPLELWLAVFDMIVNDCYLWLYLDADVTKRITLHALCLTCSAWVPYVRAGLYRDIKIESTTQSQKLTRTLMHFRPKNAEYIETLEYMFPGEGQISSSILPPVKFPNLRTLALEFYEGQQFGNFNLNVARSLRHLLPALEELSIDSFVEEKGPVSQFLRLVHAFPGIKKLKVMHVPPFTPPAQYTRVCKGKLGPSLCELEMQESGASDSSAFLSYLIQNTNTPHTLHTLHITVTRCISDAIQGLNDFLEVCGPTLKYLHLKAASGSWLPMSERTRNYVVDLQHNYKLGHLRLDLYRVFHDETLSWYLDILATVRAGNLVVELDKVEVEVDSTNTLEPALLNMNVSKLTVRAGLSPFVGQSKPRIWEMFPKIHKLGILEGHSMHALEETG</sequence>
<accession>A0ABP1DA83</accession>
<proteinExistence type="predicted"/>
<evidence type="ECO:0008006" key="3">
    <source>
        <dbReference type="Google" id="ProtNLM"/>
    </source>
</evidence>
<dbReference type="EMBL" id="OZ037946">
    <property type="protein sequence ID" value="CAL1704089.1"/>
    <property type="molecule type" value="Genomic_DNA"/>
</dbReference>
<protein>
    <recommendedName>
        <fullName evidence="3">F-box domain-containing protein</fullName>
    </recommendedName>
</protein>
<evidence type="ECO:0000313" key="1">
    <source>
        <dbReference type="EMBL" id="CAL1704089.1"/>
    </source>
</evidence>
<dbReference type="InterPro" id="IPR032675">
    <property type="entry name" value="LRR_dom_sf"/>
</dbReference>
<name>A0ABP1DA83_9APHY</name>
<keyword evidence="2" id="KW-1185">Reference proteome</keyword>
<dbReference type="Gene3D" id="3.80.10.10">
    <property type="entry name" value="Ribonuclease Inhibitor"/>
    <property type="match status" value="1"/>
</dbReference>
<dbReference type="Proteomes" id="UP001497453">
    <property type="component" value="Chromosome 3"/>
</dbReference>
<reference evidence="2" key="1">
    <citation type="submission" date="2024-04" db="EMBL/GenBank/DDBJ databases">
        <authorList>
            <person name="Shaw F."/>
            <person name="Minotto A."/>
        </authorList>
    </citation>
    <scope>NUCLEOTIDE SEQUENCE [LARGE SCALE GENOMIC DNA]</scope>
</reference>
<organism evidence="1 2">
    <name type="scientific">Somion occarium</name>
    <dbReference type="NCBI Taxonomy" id="3059160"/>
    <lineage>
        <taxon>Eukaryota</taxon>
        <taxon>Fungi</taxon>
        <taxon>Dikarya</taxon>
        <taxon>Basidiomycota</taxon>
        <taxon>Agaricomycotina</taxon>
        <taxon>Agaricomycetes</taxon>
        <taxon>Polyporales</taxon>
        <taxon>Cerrenaceae</taxon>
        <taxon>Somion</taxon>
    </lineage>
</organism>